<keyword evidence="1" id="KW-0812">Transmembrane</keyword>
<sequence>MNTFVLMMREAWVEVRAGLRSGIPLLVFLGLAGYLLMSLTNAEYVQKMGASDIPRNAPSLIYLMSCGCMFFLFFAWAWVFAQPALRDRKAQLEEVLLALPVSLPALLWGRFIGAALVGALLASSLVVGFLLSPVLGWLGWVPAASIGAPAWSALGFAWVALLLPVSTGIGALYYLLALRSRGLAAPFALATLLMLLWMFAVVVLKGGQINPLLAASLDPSLFTFAQAQVETWTAAQKSQALLALTPGFWLNRGLWCVLPLLLLAGVLARTTRQGLMGRRSGAVLAEPPMRLAPGTRLPGPLLASRWALALWREARWQLRQVCARKVWWLALGLLAVMGVLSGFVHGVWHARGPMVPRADLTLPLLSSALFLVIAFVVAALVGLICRRDDVEGLGAMLQATPAPVWLRMLGQVLCVLLATLLLALVPGLASLLISAIAAPQSLAPGFVLIYQLLVFAPPLLELAMLTVLVHALIRRSGLAYATSMLLTFFLVLNHELGLVSYPAYAMAIPAHVALSALTGWAPWLPYLATLAGWKLAGCLVLVALAALALPRGPEQRRLADVRQRLFGLPGGLLALGVLLLLGSGLLLHRHLVEQGAYQSTAEERAESAAWEQRWLAGAGAWQVAGGQVQLRVDSARRQVEGRWALDGVIAASGRLDAELPPGLHVTGASVMGQPAAVEQATDHLRIALGACAATGCAVTLHWTLAATGWPSEGEGFWLGPQGVWLEARRALPRLGLDPQRWLRAPLQRTQAGLPAAVPVLPAGAAVAAHAVAPAGAWQWLIEVDGHAFNASSQQPLDFAYVLSPLASAQALDGVWVLADASRQDNARDVREDLRAMATCVARRLGGSPLVSELSQWPAGMGGSRLSNGHLLLAQSPDWDVAAAGVGRWARRGHIAELLARQRLISASDLREDPGHVWLSQGVAGAIGLLCVGDVDGAQARAALIRLGVDDLTRALGSDGEPVGTLASAREQGWAAWYAPLASLDWVASQTPEQLMAMTADIRNGQGWPAPIQGLLGAPSDQVVAAALKRWGTP</sequence>
<protein>
    <submittedName>
        <fullName evidence="2">Uncharacterized protein</fullName>
    </submittedName>
</protein>
<feature type="transmembrane region" description="Helical" evidence="1">
    <location>
        <begin position="524"/>
        <end position="549"/>
    </location>
</feature>
<feature type="transmembrane region" description="Helical" evidence="1">
    <location>
        <begin position="326"/>
        <end position="348"/>
    </location>
</feature>
<keyword evidence="1" id="KW-1133">Transmembrane helix</keyword>
<feature type="transmembrane region" description="Helical" evidence="1">
    <location>
        <begin position="21"/>
        <end position="40"/>
    </location>
</feature>
<feature type="transmembrane region" description="Helical" evidence="1">
    <location>
        <begin position="60"/>
        <end position="81"/>
    </location>
</feature>
<feature type="transmembrane region" description="Helical" evidence="1">
    <location>
        <begin position="249"/>
        <end position="268"/>
    </location>
</feature>
<feature type="transmembrane region" description="Helical" evidence="1">
    <location>
        <begin position="183"/>
        <end position="204"/>
    </location>
</feature>
<feature type="transmembrane region" description="Helical" evidence="1">
    <location>
        <begin position="360"/>
        <end position="384"/>
    </location>
</feature>
<feature type="transmembrane region" description="Helical" evidence="1">
    <location>
        <begin position="485"/>
        <end position="504"/>
    </location>
</feature>
<dbReference type="RefSeq" id="WP_075120084.1">
    <property type="nucleotide sequence ID" value="NZ_MSCT01000012.1"/>
</dbReference>
<feature type="transmembrane region" description="Helical" evidence="1">
    <location>
        <begin position="565"/>
        <end position="587"/>
    </location>
</feature>
<accession>A0A1Q8EPP8</accession>
<evidence type="ECO:0000313" key="3">
    <source>
        <dbReference type="Proteomes" id="UP000185578"/>
    </source>
</evidence>
<feature type="transmembrane region" description="Helical" evidence="1">
    <location>
        <begin position="151"/>
        <end position="176"/>
    </location>
</feature>
<evidence type="ECO:0000313" key="2">
    <source>
        <dbReference type="EMBL" id="OLF53746.1"/>
    </source>
</evidence>
<reference evidence="2 3" key="1">
    <citation type="submission" date="2016-12" db="EMBL/GenBank/DDBJ databases">
        <authorList>
            <person name="Song W.-J."/>
            <person name="Kurnit D.M."/>
        </authorList>
    </citation>
    <scope>NUCLEOTIDE SEQUENCE [LARGE SCALE GENOMIC DNA]</scope>
    <source>
        <strain evidence="2 3">PCL1601</strain>
    </source>
</reference>
<evidence type="ECO:0000256" key="1">
    <source>
        <dbReference type="SAM" id="Phobius"/>
    </source>
</evidence>
<proteinExistence type="predicted"/>
<comment type="caution">
    <text evidence="2">The sequence shown here is derived from an EMBL/GenBank/DDBJ whole genome shotgun (WGS) entry which is preliminary data.</text>
</comment>
<feature type="transmembrane region" description="Helical" evidence="1">
    <location>
        <begin position="404"/>
        <end position="437"/>
    </location>
</feature>
<dbReference type="EMBL" id="MSCT01000012">
    <property type="protein sequence ID" value="OLF53746.1"/>
    <property type="molecule type" value="Genomic_DNA"/>
</dbReference>
<dbReference type="Proteomes" id="UP000185578">
    <property type="component" value="Unassembled WGS sequence"/>
</dbReference>
<keyword evidence="1" id="KW-0472">Membrane</keyword>
<feature type="transmembrane region" description="Helical" evidence="1">
    <location>
        <begin position="449"/>
        <end position="473"/>
    </location>
</feature>
<feature type="transmembrane region" description="Helical" evidence="1">
    <location>
        <begin position="111"/>
        <end position="131"/>
    </location>
</feature>
<name>A0A1Q8EPP8_9PSED</name>
<dbReference type="OrthoDB" id="7376534at2"/>
<dbReference type="AlphaFoldDB" id="A0A1Q8EPP8"/>
<organism evidence="2 3">
    <name type="scientific">Pseudomonas chlororaphis</name>
    <dbReference type="NCBI Taxonomy" id="587753"/>
    <lineage>
        <taxon>Bacteria</taxon>
        <taxon>Pseudomonadati</taxon>
        <taxon>Pseudomonadota</taxon>
        <taxon>Gammaproteobacteria</taxon>
        <taxon>Pseudomonadales</taxon>
        <taxon>Pseudomonadaceae</taxon>
        <taxon>Pseudomonas</taxon>
    </lineage>
</organism>
<gene>
    <name evidence="2" type="ORF">BTN82_15890</name>
</gene>